<dbReference type="GO" id="GO:0004523">
    <property type="term" value="F:RNA-DNA hybrid ribonuclease activity"/>
    <property type="evidence" value="ECO:0007669"/>
    <property type="project" value="InterPro"/>
</dbReference>
<comment type="caution">
    <text evidence="3">The sequence shown here is derived from an EMBL/GenBank/DDBJ whole genome shotgun (WGS) entry which is preliminary data.</text>
</comment>
<dbReference type="SUPFAM" id="SSF53098">
    <property type="entry name" value="Ribonuclease H-like"/>
    <property type="match status" value="1"/>
</dbReference>
<dbReference type="AlphaFoldDB" id="A0A5N5V9Y0"/>
<dbReference type="Gene3D" id="3.30.420.10">
    <property type="entry name" value="Ribonuclease H-like superfamily/Ribonuclease H"/>
    <property type="match status" value="1"/>
</dbReference>
<dbReference type="InterPro" id="IPR036397">
    <property type="entry name" value="RNaseH_sf"/>
</dbReference>
<feature type="compositionally biased region" description="Low complexity" evidence="1">
    <location>
        <begin position="1"/>
        <end position="10"/>
    </location>
</feature>
<evidence type="ECO:0000259" key="2">
    <source>
        <dbReference type="PROSITE" id="PS50879"/>
    </source>
</evidence>
<protein>
    <submittedName>
        <fullName evidence="3">Ribonuclease H</fullName>
    </submittedName>
</protein>
<accession>A0A5N5V9Y0</accession>
<dbReference type="Pfam" id="PF00075">
    <property type="entry name" value="RNase_H"/>
    <property type="match status" value="1"/>
</dbReference>
<evidence type="ECO:0000256" key="1">
    <source>
        <dbReference type="SAM" id="MobiDB-lite"/>
    </source>
</evidence>
<reference evidence="3 4" key="1">
    <citation type="submission" date="2012-10" db="EMBL/GenBank/DDBJ databases">
        <title>The draft sequence of the Mycobacterium pheli genome.</title>
        <authorList>
            <person name="Pettersson B.M.F."/>
            <person name="Das S."/>
            <person name="Dasgupta S."/>
            <person name="Bhattacharya A."/>
            <person name="Kirsebom L.A."/>
        </authorList>
    </citation>
    <scope>NUCLEOTIDE SEQUENCE [LARGE SCALE GENOMIC DNA]</scope>
    <source>
        <strain evidence="3 4">CCUG 21000</strain>
    </source>
</reference>
<dbReference type="EMBL" id="ANBP01000006">
    <property type="protein sequence ID" value="KAB7757747.1"/>
    <property type="molecule type" value="Genomic_DNA"/>
</dbReference>
<dbReference type="PROSITE" id="PS50879">
    <property type="entry name" value="RNASE_H_1"/>
    <property type="match status" value="1"/>
</dbReference>
<dbReference type="GeneID" id="74301528"/>
<dbReference type="RefSeq" id="WP_003887932.1">
    <property type="nucleotide sequence ID" value="NZ_ANBO01000042.1"/>
</dbReference>
<organism evidence="3 4">
    <name type="scientific">Mycolicibacterium phlei DSM 43239 = CCUG 21000</name>
    <dbReference type="NCBI Taxonomy" id="1226750"/>
    <lineage>
        <taxon>Bacteria</taxon>
        <taxon>Bacillati</taxon>
        <taxon>Actinomycetota</taxon>
        <taxon>Actinomycetes</taxon>
        <taxon>Mycobacteriales</taxon>
        <taxon>Mycobacteriaceae</taxon>
        <taxon>Mycolicibacterium</taxon>
    </lineage>
</organism>
<dbReference type="InterPro" id="IPR012337">
    <property type="entry name" value="RNaseH-like_sf"/>
</dbReference>
<evidence type="ECO:0000313" key="4">
    <source>
        <dbReference type="Proteomes" id="UP000325690"/>
    </source>
</evidence>
<gene>
    <name evidence="3" type="ORF">MPHL21000_06575</name>
</gene>
<proteinExistence type="predicted"/>
<feature type="domain" description="RNase H type-1" evidence="2">
    <location>
        <begin position="139"/>
        <end position="283"/>
    </location>
</feature>
<evidence type="ECO:0000313" key="3">
    <source>
        <dbReference type="EMBL" id="KAB7757747.1"/>
    </source>
</evidence>
<dbReference type="GO" id="GO:0003676">
    <property type="term" value="F:nucleic acid binding"/>
    <property type="evidence" value="ECO:0007669"/>
    <property type="project" value="InterPro"/>
</dbReference>
<name>A0A5N5V9Y0_MYCPH</name>
<sequence>MSTDTATTHKPAPKPTARPLPADLVKPRPRPVTSVAVVVAGGIGPTFRYSACSATQSWTGTVKADSSETALLDAIKRVRAQADAERLRIVVQLPPRSTLWALRDEIPILMPGVFLERPTLADEPLMTAAREGIVPPRRRLAPVTVATDGSVRGKVTGYGWLASTGEYGLMAFRHLKTQTGPKVVLVAELRAIAKAVQALRGRDITILSDSRQAVQMVQRWMAGDFVLPEGYSLERANGRTPGLVTAQQMIHAERERLHPTWVKAHSGQPLNEGADALARLASRYVRGNSGLDDAEYHRRAADLAAAFAAEFNRRSA</sequence>
<keyword evidence="4" id="KW-1185">Reference proteome</keyword>
<feature type="region of interest" description="Disordered" evidence="1">
    <location>
        <begin position="1"/>
        <end position="26"/>
    </location>
</feature>
<dbReference type="InterPro" id="IPR002156">
    <property type="entry name" value="RNaseH_domain"/>
</dbReference>
<dbReference type="Proteomes" id="UP000325690">
    <property type="component" value="Unassembled WGS sequence"/>
</dbReference>